<dbReference type="eggNOG" id="ENOG502ZD9D">
    <property type="taxonomic scope" value="Bacteria"/>
</dbReference>
<dbReference type="GO" id="GO:0003677">
    <property type="term" value="F:DNA binding"/>
    <property type="evidence" value="ECO:0007669"/>
    <property type="project" value="InterPro"/>
</dbReference>
<keyword evidence="4" id="KW-1185">Reference proteome</keyword>
<dbReference type="KEGG" id="sje:AAV35_012880"/>
<feature type="domain" description="HTH cro/C1-type" evidence="1">
    <location>
        <begin position="9"/>
        <end position="64"/>
    </location>
</feature>
<gene>
    <name evidence="2" type="ORF">AAV35_012880</name>
    <name evidence="3" type="ORF">MJ3_13454</name>
</gene>
<dbReference type="Pfam" id="PF12844">
    <property type="entry name" value="HTH_19"/>
    <property type="match status" value="1"/>
</dbReference>
<reference evidence="5" key="2">
    <citation type="submission" date="2015-06" db="EMBL/GenBank/DDBJ databases">
        <title>Salimicrobium jeotgali MJ3, isolated from Myulchi jeot, a traditional Korean fermented seafood.</title>
        <authorList>
            <person name="Kim K.H."/>
            <person name="Jeon C.O."/>
            <person name="Jin H.M."/>
        </authorList>
    </citation>
    <scope>NUCLEOTIDE SEQUENCE [LARGE SCALE GENOMIC DNA]</scope>
    <source>
        <strain evidence="5">MJ3</strain>
    </source>
</reference>
<reference evidence="3 4" key="1">
    <citation type="journal article" date="2012" name="J. Bacteriol.">
        <title>Draft Genome Sequence of Salimicrobium sp. Strain MJ3, Isolated from Myulchi-Jeot, Korean Fermented Seafood.</title>
        <authorList>
            <person name="Lee S.H."/>
            <person name="Jung J.Y."/>
            <person name="Jeon C.O."/>
        </authorList>
    </citation>
    <scope>NUCLEOTIDE SEQUENCE [LARGE SCALE GENOMIC DNA]</scope>
    <source>
        <strain evidence="3 4">MJ3</strain>
    </source>
</reference>
<proteinExistence type="predicted"/>
<evidence type="ECO:0000313" key="2">
    <source>
        <dbReference type="EMBL" id="AKG05555.1"/>
    </source>
</evidence>
<dbReference type="Gene3D" id="1.10.260.40">
    <property type="entry name" value="lambda repressor-like DNA-binding domains"/>
    <property type="match status" value="1"/>
</dbReference>
<evidence type="ECO:0000313" key="4">
    <source>
        <dbReference type="Proteomes" id="UP000011746"/>
    </source>
</evidence>
<sequence length="74" mass="8644">MSELNLEKIKQLRKKHKLSQGEMAEILGMKSLYPYHRKESGNQPFKAEEIHAIARYFGVEIEYFFNNSVAKNAI</sequence>
<evidence type="ECO:0000313" key="5">
    <source>
        <dbReference type="Proteomes" id="UP000092654"/>
    </source>
</evidence>
<protein>
    <recommendedName>
        <fullName evidence="1">HTH cro/C1-type domain-containing protein</fullName>
    </recommendedName>
</protein>
<reference evidence="2" key="3">
    <citation type="submission" date="2016-11" db="EMBL/GenBank/DDBJ databases">
        <title>Salimicrobium jeotgali MJ3, isolated from Myulchi jeot, a traditional Korean fermented seafood.</title>
        <authorList>
            <person name="Kim K.H."/>
            <person name="Jeon C.O."/>
            <person name="Jin H.M."/>
        </authorList>
    </citation>
    <scope>NUCLEOTIDE SEQUENCE</scope>
    <source>
        <strain evidence="2">MJ3</strain>
    </source>
</reference>
<dbReference type="SUPFAM" id="SSF47413">
    <property type="entry name" value="lambda repressor-like DNA-binding domains"/>
    <property type="match status" value="1"/>
</dbReference>
<accession>K2H3K3</accession>
<evidence type="ECO:0000313" key="3">
    <source>
        <dbReference type="EMBL" id="EKE30450.1"/>
    </source>
</evidence>
<dbReference type="InterPro" id="IPR010982">
    <property type="entry name" value="Lambda_DNA-bd_dom_sf"/>
</dbReference>
<dbReference type="PROSITE" id="PS50943">
    <property type="entry name" value="HTH_CROC1"/>
    <property type="match status" value="1"/>
</dbReference>
<dbReference type="SMART" id="SM00530">
    <property type="entry name" value="HTH_XRE"/>
    <property type="match status" value="1"/>
</dbReference>
<dbReference type="STRING" id="1230341.AAV35_012880"/>
<dbReference type="InterPro" id="IPR001387">
    <property type="entry name" value="Cro/C1-type_HTH"/>
</dbReference>
<name>K2H3K3_9BACI</name>
<dbReference type="AlphaFoldDB" id="K2H3K3"/>
<dbReference type="Proteomes" id="UP000011746">
    <property type="component" value="Unassembled WGS sequence"/>
</dbReference>
<organism evidence="3 4">
    <name type="scientific">Salimicrobium jeotgali</name>
    <dbReference type="NCBI Taxonomy" id="1230341"/>
    <lineage>
        <taxon>Bacteria</taxon>
        <taxon>Bacillati</taxon>
        <taxon>Bacillota</taxon>
        <taxon>Bacilli</taxon>
        <taxon>Bacillales</taxon>
        <taxon>Bacillaceae</taxon>
        <taxon>Salimicrobium</taxon>
    </lineage>
</organism>
<dbReference type="RefSeq" id="WP_008592604.1">
    <property type="nucleotide sequence ID" value="NZ_AMPQ01000045.1"/>
</dbReference>
<dbReference type="EMBL" id="AMPQ01000045">
    <property type="protein sequence ID" value="EKE30450.1"/>
    <property type="molecule type" value="Genomic_DNA"/>
</dbReference>
<dbReference type="EMBL" id="CP011361">
    <property type="protein sequence ID" value="AKG05555.1"/>
    <property type="molecule type" value="Genomic_DNA"/>
</dbReference>
<dbReference type="CDD" id="cd00093">
    <property type="entry name" value="HTH_XRE"/>
    <property type="match status" value="1"/>
</dbReference>
<evidence type="ECO:0000259" key="1">
    <source>
        <dbReference type="PROSITE" id="PS50943"/>
    </source>
</evidence>
<dbReference type="Proteomes" id="UP000092654">
    <property type="component" value="Chromosome"/>
</dbReference>